<dbReference type="PANTHER" id="PTHR32027">
    <property type="entry name" value="CYTOSINE DEAMINASE"/>
    <property type="match status" value="1"/>
</dbReference>
<dbReference type="PANTHER" id="PTHR32027:SF0">
    <property type="entry name" value="CYTOSINE DEAMINASE"/>
    <property type="match status" value="1"/>
</dbReference>
<dbReference type="GO" id="GO:0016814">
    <property type="term" value="F:hydrolase activity, acting on carbon-nitrogen (but not peptide) bonds, in cyclic amidines"/>
    <property type="evidence" value="ECO:0007669"/>
    <property type="project" value="TreeGrafter"/>
</dbReference>
<evidence type="ECO:0000313" key="2">
    <source>
        <dbReference type="Proteomes" id="UP000651050"/>
    </source>
</evidence>
<dbReference type="EMBL" id="JADWYS010000001">
    <property type="protein sequence ID" value="MBG9389794.1"/>
    <property type="molecule type" value="Genomic_DNA"/>
</dbReference>
<evidence type="ECO:0008006" key="3">
    <source>
        <dbReference type="Google" id="ProtNLM"/>
    </source>
</evidence>
<proteinExistence type="predicted"/>
<dbReference type="InterPro" id="IPR032466">
    <property type="entry name" value="Metal_Hydrolase"/>
</dbReference>
<evidence type="ECO:0000313" key="1">
    <source>
        <dbReference type="EMBL" id="MBG9389794.1"/>
    </source>
</evidence>
<reference evidence="1" key="1">
    <citation type="submission" date="2020-11" db="EMBL/GenBank/DDBJ databases">
        <title>Bacterial whole genome sequence for Caenimonas sp. DR4.4.</title>
        <authorList>
            <person name="Le V."/>
            <person name="Ko S.-R."/>
            <person name="Ahn C.-Y."/>
            <person name="Oh H.-M."/>
        </authorList>
    </citation>
    <scope>NUCLEOTIDE SEQUENCE</scope>
    <source>
        <strain evidence="1">DR4.4</strain>
    </source>
</reference>
<gene>
    <name evidence="1" type="ORF">I5803_17320</name>
</gene>
<protein>
    <recommendedName>
        <fullName evidence="3">Cytosine deaminase</fullName>
    </recommendedName>
</protein>
<keyword evidence="2" id="KW-1185">Reference proteome</keyword>
<dbReference type="SUPFAM" id="SSF51556">
    <property type="entry name" value="Metallo-dependent hydrolases"/>
    <property type="match status" value="1"/>
</dbReference>
<dbReference type="InterPro" id="IPR052349">
    <property type="entry name" value="Metallo-hydrolase_Enzymes"/>
</dbReference>
<dbReference type="AlphaFoldDB" id="A0A931MIF8"/>
<dbReference type="RefSeq" id="WP_196987570.1">
    <property type="nucleotide sequence ID" value="NZ_JADWYS010000001.1"/>
</dbReference>
<comment type="caution">
    <text evidence="1">The sequence shown here is derived from an EMBL/GenBank/DDBJ whole genome shotgun (WGS) entry which is preliminary data.</text>
</comment>
<dbReference type="Gene3D" id="3.20.20.140">
    <property type="entry name" value="Metal-dependent hydrolases"/>
    <property type="match status" value="1"/>
</dbReference>
<name>A0A931MIF8_9BURK</name>
<organism evidence="1 2">
    <name type="scientific">Caenimonas aquaedulcis</name>
    <dbReference type="NCBI Taxonomy" id="2793270"/>
    <lineage>
        <taxon>Bacteria</taxon>
        <taxon>Pseudomonadati</taxon>
        <taxon>Pseudomonadota</taxon>
        <taxon>Betaproteobacteria</taxon>
        <taxon>Burkholderiales</taxon>
        <taxon>Comamonadaceae</taxon>
        <taxon>Caenimonas</taxon>
    </lineage>
</organism>
<dbReference type="Proteomes" id="UP000651050">
    <property type="component" value="Unassembled WGS sequence"/>
</dbReference>
<sequence>MQDRLANNLWYRRLDAAIKQQGGMFNAHLHLDRAGTLDEVYMESIGHRILDTSHISLHRKHSLITNLHSGKAYSHEDFHRRVNAFLDEMVACNTVRADTLVDVTADGLGMTALKWMMDIKKQRAGQIDVRIGTYSPFGFDDADPARWNLMVEGAKLADFLAALPEADDTDEYPSHIGFYEHCKRMLLLAKEHGKMLHVHTDQRNEPTEDGTEQVVQCVKEFGAPPSENGEPSVWAVHGISPSTYDDARFDRLVEGMVKYNVGMITCPSAALGMRQLRPVNTPTYNSIPRILEMVAAGVHVRVGSDNIADICSPSTTADLVDEIYVLSAALRFYQPDILARLACGKLLDESQKNFVRDHLAKNKLEIEKFLSQRQL</sequence>
<accession>A0A931MIF8</accession>